<dbReference type="EMBL" id="QQAZ01000010">
    <property type="protein sequence ID" value="RDI46611.1"/>
    <property type="molecule type" value="Genomic_DNA"/>
</dbReference>
<comment type="caution">
    <text evidence="3">The sequence shown here is derived from an EMBL/GenBank/DDBJ whole genome shotgun (WGS) entry which is preliminary data.</text>
</comment>
<keyword evidence="2" id="KW-0812">Transmembrane</keyword>
<name>A0A370GSZ6_9NOCA</name>
<evidence type="ECO:0000256" key="2">
    <source>
        <dbReference type="SAM" id="Phobius"/>
    </source>
</evidence>
<feature type="transmembrane region" description="Helical" evidence="2">
    <location>
        <begin position="42"/>
        <end position="64"/>
    </location>
</feature>
<reference evidence="3 4" key="1">
    <citation type="submission" date="2018-07" db="EMBL/GenBank/DDBJ databases">
        <title>Genomic Encyclopedia of Type Strains, Phase IV (KMG-IV): sequencing the most valuable type-strain genomes for metagenomic binning, comparative biology and taxonomic classification.</title>
        <authorList>
            <person name="Goeker M."/>
        </authorList>
    </citation>
    <scope>NUCLEOTIDE SEQUENCE [LARGE SCALE GENOMIC DNA]</scope>
    <source>
        <strain evidence="3 4">DSM 44952</strain>
    </source>
</reference>
<feature type="region of interest" description="Disordered" evidence="1">
    <location>
        <begin position="136"/>
        <end position="184"/>
    </location>
</feature>
<organism evidence="3 4">
    <name type="scientific">Nocardia mexicana</name>
    <dbReference type="NCBI Taxonomy" id="279262"/>
    <lineage>
        <taxon>Bacteria</taxon>
        <taxon>Bacillati</taxon>
        <taxon>Actinomycetota</taxon>
        <taxon>Actinomycetes</taxon>
        <taxon>Mycobacteriales</taxon>
        <taxon>Nocardiaceae</taxon>
        <taxon>Nocardia</taxon>
    </lineage>
</organism>
<evidence type="ECO:0000313" key="3">
    <source>
        <dbReference type="EMBL" id="RDI46611.1"/>
    </source>
</evidence>
<dbReference type="Proteomes" id="UP000255355">
    <property type="component" value="Unassembled WGS sequence"/>
</dbReference>
<gene>
    <name evidence="3" type="ORF">DFR68_11015</name>
</gene>
<evidence type="ECO:0000313" key="4">
    <source>
        <dbReference type="Proteomes" id="UP000255355"/>
    </source>
</evidence>
<accession>A0A370GSZ6</accession>
<evidence type="ECO:0000256" key="1">
    <source>
        <dbReference type="SAM" id="MobiDB-lite"/>
    </source>
</evidence>
<keyword evidence="2" id="KW-1133">Transmembrane helix</keyword>
<feature type="transmembrane region" description="Helical" evidence="2">
    <location>
        <begin position="18"/>
        <end position="36"/>
    </location>
</feature>
<keyword evidence="2" id="KW-0472">Membrane</keyword>
<feature type="compositionally biased region" description="Basic and acidic residues" evidence="1">
    <location>
        <begin position="136"/>
        <end position="160"/>
    </location>
</feature>
<dbReference type="AlphaFoldDB" id="A0A370GSZ6"/>
<proteinExistence type="predicted"/>
<protein>
    <submittedName>
        <fullName evidence="3">Uncharacterized protein</fullName>
    </submittedName>
</protein>
<sequence length="184" mass="19997">MANVSPEERAAWVRQDRLMYGGLIAIGTVVIQPFLTSGPLDLTAMIAVISFAIGLPHLAVMVLIEDWPAPDIYPKLSWMPTMAKSLGLSGSTAGVVAAFWHISWIAGVAVLASGIGAGSALTVYQAKVMVPEEERRQVEAVRQQAERQAEAEREQSRRQAEAFQRQAGEARRHRGKSTDDTGRS</sequence>
<feature type="transmembrane region" description="Helical" evidence="2">
    <location>
        <begin position="85"/>
        <end position="102"/>
    </location>
</feature>
<keyword evidence="4" id="KW-1185">Reference proteome</keyword>
<dbReference type="STRING" id="1210089.GCA_001613165_07256"/>
<feature type="transmembrane region" description="Helical" evidence="2">
    <location>
        <begin position="108"/>
        <end position="126"/>
    </location>
</feature>